<name>A0A2P8FJ07_9RHOB</name>
<protein>
    <recommendedName>
        <fullName evidence="3">Cytokinin riboside 5'-monophosphate phosphoribohydrolase</fullName>
        <ecNumber evidence="3">3.2.2.n1</ecNumber>
    </recommendedName>
</protein>
<dbReference type="PANTHER" id="PTHR31223">
    <property type="entry name" value="LOG FAMILY PROTEIN YJL055W"/>
    <property type="match status" value="1"/>
</dbReference>
<dbReference type="OrthoDB" id="9801098at2"/>
<dbReference type="InterPro" id="IPR005269">
    <property type="entry name" value="LOG"/>
</dbReference>
<keyword evidence="5" id="KW-1185">Reference proteome</keyword>
<dbReference type="InterPro" id="IPR031100">
    <property type="entry name" value="LOG_fam"/>
</dbReference>
<dbReference type="Pfam" id="PF03641">
    <property type="entry name" value="Lysine_decarbox"/>
    <property type="match status" value="1"/>
</dbReference>
<dbReference type="GO" id="GO:0005829">
    <property type="term" value="C:cytosol"/>
    <property type="evidence" value="ECO:0007669"/>
    <property type="project" value="TreeGrafter"/>
</dbReference>
<evidence type="ECO:0000256" key="1">
    <source>
        <dbReference type="ARBA" id="ARBA00000274"/>
    </source>
</evidence>
<dbReference type="AlphaFoldDB" id="A0A2P8FJ07"/>
<dbReference type="SUPFAM" id="SSF102405">
    <property type="entry name" value="MCP/YpsA-like"/>
    <property type="match status" value="1"/>
</dbReference>
<dbReference type="Proteomes" id="UP000240418">
    <property type="component" value="Unassembled WGS sequence"/>
</dbReference>
<proteinExistence type="inferred from homology"/>
<comment type="similarity">
    <text evidence="2 3">Belongs to the LOG family.</text>
</comment>
<evidence type="ECO:0000313" key="4">
    <source>
        <dbReference type="EMBL" id="PSL21689.1"/>
    </source>
</evidence>
<evidence type="ECO:0000256" key="3">
    <source>
        <dbReference type="RuleBase" id="RU363015"/>
    </source>
</evidence>
<dbReference type="EC" id="3.2.2.n1" evidence="3"/>
<reference evidence="4 5" key="1">
    <citation type="submission" date="2018-03" db="EMBL/GenBank/DDBJ databases">
        <title>Genomic Encyclopedia of Archaeal and Bacterial Type Strains, Phase II (KMG-II): from individual species to whole genera.</title>
        <authorList>
            <person name="Goeker M."/>
        </authorList>
    </citation>
    <scope>NUCLEOTIDE SEQUENCE [LARGE SCALE GENOMIC DNA]</scope>
    <source>
        <strain evidence="4 5">DSM 100673</strain>
    </source>
</reference>
<organism evidence="4 5">
    <name type="scientific">Shimia abyssi</name>
    <dbReference type="NCBI Taxonomy" id="1662395"/>
    <lineage>
        <taxon>Bacteria</taxon>
        <taxon>Pseudomonadati</taxon>
        <taxon>Pseudomonadota</taxon>
        <taxon>Alphaproteobacteria</taxon>
        <taxon>Rhodobacterales</taxon>
        <taxon>Roseobacteraceae</taxon>
    </lineage>
</organism>
<evidence type="ECO:0000256" key="2">
    <source>
        <dbReference type="ARBA" id="ARBA00006763"/>
    </source>
</evidence>
<dbReference type="PANTHER" id="PTHR31223:SF70">
    <property type="entry name" value="LOG FAMILY PROTEIN YJL055W"/>
    <property type="match status" value="1"/>
</dbReference>
<dbReference type="GO" id="GO:0008714">
    <property type="term" value="F:AMP nucleosidase activity"/>
    <property type="evidence" value="ECO:0007669"/>
    <property type="project" value="UniProtKB-EC"/>
</dbReference>
<keyword evidence="3" id="KW-0203">Cytokinin biosynthesis</keyword>
<comment type="catalytic activity">
    <reaction evidence="1">
        <text>AMP + H2O = D-ribose 5-phosphate + adenine</text>
        <dbReference type="Rhea" id="RHEA:20129"/>
        <dbReference type="ChEBI" id="CHEBI:15377"/>
        <dbReference type="ChEBI" id="CHEBI:16708"/>
        <dbReference type="ChEBI" id="CHEBI:78346"/>
        <dbReference type="ChEBI" id="CHEBI:456215"/>
        <dbReference type="EC" id="3.2.2.4"/>
    </reaction>
</comment>
<dbReference type="EMBL" id="PYGJ01000001">
    <property type="protein sequence ID" value="PSL21689.1"/>
    <property type="molecule type" value="Genomic_DNA"/>
</dbReference>
<dbReference type="NCBIfam" id="TIGR00730">
    <property type="entry name" value="Rossman fold protein, TIGR00730 family"/>
    <property type="match status" value="1"/>
</dbReference>
<accession>A0A2P8FJ07</accession>
<comment type="caution">
    <text evidence="4">The sequence shown here is derived from an EMBL/GenBank/DDBJ whole genome shotgun (WGS) entry which is preliminary data.</text>
</comment>
<dbReference type="RefSeq" id="WP_106606421.1">
    <property type="nucleotide sequence ID" value="NZ_PYGJ01000001.1"/>
</dbReference>
<dbReference type="Gene3D" id="3.40.50.450">
    <property type="match status" value="1"/>
</dbReference>
<sequence length="183" mass="19886">MTERSICVFCGSRTGQDPSYLAIAQSLGAMIAQRGWRLVYGAGDIGLMGAVANACQDAGGNTFGVIPTHLLEMEVGKVDLGRFIVTENMHERKKVMFMNCEAIVVLPGGAGSLDEFFEVLTWRQLGLHDKPILLMNTKGYWQPLVDLVDHVIDQGFADASLRDFIHVVDDLPGAEAVLDAAFS</sequence>
<keyword evidence="3" id="KW-0378">Hydrolase</keyword>
<dbReference type="GO" id="GO:0009691">
    <property type="term" value="P:cytokinin biosynthetic process"/>
    <property type="evidence" value="ECO:0007669"/>
    <property type="project" value="UniProtKB-UniRule"/>
</dbReference>
<gene>
    <name evidence="4" type="ORF">CLV88_101113</name>
</gene>
<evidence type="ECO:0000313" key="5">
    <source>
        <dbReference type="Proteomes" id="UP000240418"/>
    </source>
</evidence>